<name>A0ABR9V2X7_9CHRO</name>
<dbReference type="Proteomes" id="UP000654604">
    <property type="component" value="Unassembled WGS sequence"/>
</dbReference>
<gene>
    <name evidence="2" type="ORF">IQ215_06065</name>
</gene>
<evidence type="ECO:0000256" key="1">
    <source>
        <dbReference type="SAM" id="MobiDB-lite"/>
    </source>
</evidence>
<organism evidence="2 3">
    <name type="scientific">Cyanobacterium stanieri LEGE 03274</name>
    <dbReference type="NCBI Taxonomy" id="1828756"/>
    <lineage>
        <taxon>Bacteria</taxon>
        <taxon>Bacillati</taxon>
        <taxon>Cyanobacteriota</taxon>
        <taxon>Cyanophyceae</taxon>
        <taxon>Oscillatoriophycideae</taxon>
        <taxon>Chroococcales</taxon>
        <taxon>Geminocystaceae</taxon>
        <taxon>Cyanobacterium</taxon>
    </lineage>
</organism>
<feature type="region of interest" description="Disordered" evidence="1">
    <location>
        <begin position="31"/>
        <end position="52"/>
    </location>
</feature>
<proteinExistence type="predicted"/>
<protein>
    <submittedName>
        <fullName evidence="2">Uncharacterized protein</fullName>
    </submittedName>
</protein>
<sequence>MIPSIKLLSFGLSFVLLSSSVLVTKNTFAHTNKDNNHHNSPSSSHSHSHKSIDISNHDLIPNIEIEVMEDTMTGWNVKIITDNFTFAPETVNQESNINQGHAHLYINGEKITRIYDNWYYISDLPKGENEIKINLNTNLHEELIYQGTIIGDRTVIINN</sequence>
<keyword evidence="3" id="KW-1185">Reference proteome</keyword>
<evidence type="ECO:0000313" key="3">
    <source>
        <dbReference type="Proteomes" id="UP000654604"/>
    </source>
</evidence>
<comment type="caution">
    <text evidence="2">The sequence shown here is derived from an EMBL/GenBank/DDBJ whole genome shotgun (WGS) entry which is preliminary data.</text>
</comment>
<evidence type="ECO:0000313" key="2">
    <source>
        <dbReference type="EMBL" id="MBE9222258.1"/>
    </source>
</evidence>
<dbReference type="EMBL" id="JADEWC010000010">
    <property type="protein sequence ID" value="MBE9222258.1"/>
    <property type="molecule type" value="Genomic_DNA"/>
</dbReference>
<reference evidence="2 3" key="1">
    <citation type="submission" date="2020-10" db="EMBL/GenBank/DDBJ databases">
        <authorList>
            <person name="Castelo-Branco R."/>
            <person name="Eusebio N."/>
            <person name="Adriana R."/>
            <person name="Vieira A."/>
            <person name="Brugerolle De Fraissinette N."/>
            <person name="Rezende De Castro R."/>
            <person name="Schneider M.P."/>
            <person name="Vasconcelos V."/>
            <person name="Leao P.N."/>
        </authorList>
    </citation>
    <scope>NUCLEOTIDE SEQUENCE [LARGE SCALE GENOMIC DNA]</scope>
    <source>
        <strain evidence="2 3">LEGE 03274</strain>
    </source>
</reference>
<accession>A0ABR9V2X7</accession>